<feature type="compositionally biased region" description="Basic and acidic residues" evidence="1">
    <location>
        <begin position="105"/>
        <end position="115"/>
    </location>
</feature>
<feature type="compositionally biased region" description="Acidic residues" evidence="1">
    <location>
        <begin position="116"/>
        <end position="138"/>
    </location>
</feature>
<dbReference type="EnsemblMetazoa" id="AMIN002006-RA">
    <property type="protein sequence ID" value="AMIN002006-PA"/>
    <property type="gene ID" value="AMIN002006"/>
</dbReference>
<accession>A0A182VVB1</accession>
<feature type="compositionally biased region" description="Basic residues" evidence="1">
    <location>
        <begin position="93"/>
        <end position="102"/>
    </location>
</feature>
<reference evidence="2" key="2">
    <citation type="submission" date="2020-05" db="UniProtKB">
        <authorList>
            <consortium name="EnsemblMetazoa"/>
        </authorList>
    </citation>
    <scope>IDENTIFICATION</scope>
    <source>
        <strain evidence="2">MINIMUS1</strain>
    </source>
</reference>
<feature type="compositionally biased region" description="Basic residues" evidence="1">
    <location>
        <begin position="161"/>
        <end position="172"/>
    </location>
</feature>
<dbReference type="VEuPathDB" id="VectorBase:AMIN002006"/>
<evidence type="ECO:0000256" key="1">
    <source>
        <dbReference type="SAM" id="MobiDB-lite"/>
    </source>
</evidence>
<evidence type="ECO:0000313" key="3">
    <source>
        <dbReference type="Proteomes" id="UP000075920"/>
    </source>
</evidence>
<feature type="region of interest" description="Disordered" evidence="1">
    <location>
        <begin position="29"/>
        <end position="61"/>
    </location>
</feature>
<proteinExistence type="predicted"/>
<dbReference type="Proteomes" id="UP000075920">
    <property type="component" value="Unassembled WGS sequence"/>
</dbReference>
<evidence type="ECO:0000313" key="2">
    <source>
        <dbReference type="EnsemblMetazoa" id="AMIN002006-PA"/>
    </source>
</evidence>
<organism evidence="2 3">
    <name type="scientific">Anopheles minimus</name>
    <dbReference type="NCBI Taxonomy" id="112268"/>
    <lineage>
        <taxon>Eukaryota</taxon>
        <taxon>Metazoa</taxon>
        <taxon>Ecdysozoa</taxon>
        <taxon>Arthropoda</taxon>
        <taxon>Hexapoda</taxon>
        <taxon>Insecta</taxon>
        <taxon>Pterygota</taxon>
        <taxon>Neoptera</taxon>
        <taxon>Endopterygota</taxon>
        <taxon>Diptera</taxon>
        <taxon>Nematocera</taxon>
        <taxon>Culicoidea</taxon>
        <taxon>Culicidae</taxon>
        <taxon>Anophelinae</taxon>
        <taxon>Anopheles</taxon>
    </lineage>
</organism>
<reference evidence="3" key="1">
    <citation type="submission" date="2013-03" db="EMBL/GenBank/DDBJ databases">
        <title>The Genome Sequence of Anopheles minimus MINIMUS1.</title>
        <authorList>
            <consortium name="The Broad Institute Genomics Platform"/>
            <person name="Neafsey D.E."/>
            <person name="Walton C."/>
            <person name="Walker B."/>
            <person name="Young S.K."/>
            <person name="Zeng Q."/>
            <person name="Gargeya S."/>
            <person name="Fitzgerald M."/>
            <person name="Haas B."/>
            <person name="Abouelleil A."/>
            <person name="Allen A.W."/>
            <person name="Alvarado L."/>
            <person name="Arachchi H.M."/>
            <person name="Berlin A.M."/>
            <person name="Chapman S.B."/>
            <person name="Gainer-Dewar J."/>
            <person name="Goldberg J."/>
            <person name="Griggs A."/>
            <person name="Gujja S."/>
            <person name="Hansen M."/>
            <person name="Howarth C."/>
            <person name="Imamovic A."/>
            <person name="Ireland A."/>
            <person name="Larimer J."/>
            <person name="McCowan C."/>
            <person name="Murphy C."/>
            <person name="Pearson M."/>
            <person name="Poon T.W."/>
            <person name="Priest M."/>
            <person name="Roberts A."/>
            <person name="Saif S."/>
            <person name="Shea T."/>
            <person name="Sisk P."/>
            <person name="Sykes S."/>
            <person name="Wortman J."/>
            <person name="Nusbaum C."/>
            <person name="Birren B."/>
        </authorList>
    </citation>
    <scope>NUCLEOTIDE SEQUENCE [LARGE SCALE GENOMIC DNA]</scope>
    <source>
        <strain evidence="3">MINIMUS1</strain>
    </source>
</reference>
<sequence length="244" mass="26590">MRILFQNEPVYGNYEDSGVATSADAHSLVFDEPITPPPVGGNVPGGGTIHTKAKATQERGSPLGELEALAKALAQAQGTNLVKLVPVGNDSKPKRRIRRRTNKPNSDDKKGRENGDDGDEEEDEEVEVDDEEEEEEVDPEHGEVGEDGIGGDGHSPTLPHLLHHRHHHHLPHQQRASSRMSNTSTSTIKQHYYPEGGWGWIIVLVGVLVHILTHGLQTAVGVLILAAGRAYRIESIIFTGKTFP</sequence>
<dbReference type="STRING" id="112268.A0A182VVB1"/>
<protein>
    <submittedName>
        <fullName evidence="2">Uncharacterized protein</fullName>
    </submittedName>
</protein>
<dbReference type="AlphaFoldDB" id="A0A182VVB1"/>
<keyword evidence="3" id="KW-1185">Reference proteome</keyword>
<name>A0A182VVB1_9DIPT</name>
<feature type="region of interest" description="Disordered" evidence="1">
    <location>
        <begin position="84"/>
        <end position="183"/>
    </location>
</feature>